<keyword evidence="6" id="KW-1185">Reference proteome</keyword>
<dbReference type="InterPro" id="IPR041658">
    <property type="entry name" value="AAA_lid_11"/>
</dbReference>
<dbReference type="AlphaFoldDB" id="A0A8C4QD74"/>
<dbReference type="Proteomes" id="UP000694388">
    <property type="component" value="Unplaced"/>
</dbReference>
<accession>A0A8C4QD74</accession>
<name>A0A8C4QD74_EPTBU</name>
<dbReference type="Gene3D" id="1.20.1270.280">
    <property type="match status" value="1"/>
</dbReference>
<dbReference type="PANTHER" id="PTHR45703">
    <property type="entry name" value="DYNEIN HEAVY CHAIN"/>
    <property type="match status" value="1"/>
</dbReference>
<dbReference type="Pfam" id="PF12781">
    <property type="entry name" value="AAA_9"/>
    <property type="match status" value="1"/>
</dbReference>
<dbReference type="InterPro" id="IPR004273">
    <property type="entry name" value="Dynein_heavy_D6_P-loop"/>
</dbReference>
<dbReference type="GeneTree" id="ENSGT00940000154620"/>
<dbReference type="Gene3D" id="3.10.490.20">
    <property type="match status" value="1"/>
</dbReference>
<evidence type="ECO:0008006" key="7">
    <source>
        <dbReference type="Google" id="ProtNLM"/>
    </source>
</evidence>
<dbReference type="Gene3D" id="1.10.8.720">
    <property type="entry name" value="Region D6 of dynein motor"/>
    <property type="match status" value="1"/>
</dbReference>
<dbReference type="InterPro" id="IPR027417">
    <property type="entry name" value="P-loop_NTPase"/>
</dbReference>
<evidence type="ECO:0000313" key="5">
    <source>
        <dbReference type="Ensembl" id="ENSEBUP00000013031.1"/>
    </source>
</evidence>
<dbReference type="PANTHER" id="PTHR45703:SF22">
    <property type="entry name" value="DYNEIN CYTOPLASMIC 2 HEAVY CHAIN 1"/>
    <property type="match status" value="1"/>
</dbReference>
<feature type="domain" description="Dynein heavy chain AAA lid" evidence="3">
    <location>
        <begin position="554"/>
        <end position="689"/>
    </location>
</feature>
<evidence type="ECO:0000313" key="6">
    <source>
        <dbReference type="Proteomes" id="UP000694388"/>
    </source>
</evidence>
<proteinExistence type="predicted"/>
<dbReference type="Gene3D" id="6.10.140.1060">
    <property type="match status" value="1"/>
</dbReference>
<evidence type="ECO:0000259" key="4">
    <source>
        <dbReference type="Pfam" id="PF18199"/>
    </source>
</evidence>
<dbReference type="GO" id="GO:0045505">
    <property type="term" value="F:dynein intermediate chain binding"/>
    <property type="evidence" value="ECO:0007669"/>
    <property type="project" value="InterPro"/>
</dbReference>
<dbReference type="InterPro" id="IPR043160">
    <property type="entry name" value="Dynein_C_barrel"/>
</dbReference>
<reference evidence="5" key="2">
    <citation type="submission" date="2025-09" db="UniProtKB">
        <authorList>
            <consortium name="Ensembl"/>
        </authorList>
    </citation>
    <scope>IDENTIFICATION</scope>
</reference>
<dbReference type="Gene3D" id="3.40.50.300">
    <property type="entry name" value="P-loop containing nucleotide triphosphate hydrolases"/>
    <property type="match status" value="2"/>
</dbReference>
<dbReference type="GO" id="GO:0007018">
    <property type="term" value="P:microtubule-based movement"/>
    <property type="evidence" value="ECO:0007669"/>
    <property type="project" value="InterPro"/>
</dbReference>
<dbReference type="GO" id="GO:0008569">
    <property type="term" value="F:minus-end-directed microtubule motor activity"/>
    <property type="evidence" value="ECO:0007669"/>
    <property type="project" value="InterPro"/>
</dbReference>
<dbReference type="Ensembl" id="ENSEBUT00000013607.1">
    <property type="protein sequence ID" value="ENSEBUP00000013031.1"/>
    <property type="gene ID" value="ENSEBUG00000008145.1"/>
</dbReference>
<dbReference type="InterPro" id="IPR026983">
    <property type="entry name" value="DHC"/>
</dbReference>
<sequence length="945" mass="105982">MAVELAVRFGKTLLVLEVENLNPLLIPLLRRDLRAQGPHYTVQLGDKFVDYHEDFRLFLATRNPSPKLSPTEASLVTAVNFTTTRSGLCNQLLALALLHECPEIEKRRTDLLQQEETNKVKLASLEESLLQKLATARGNILEDQELIESLNQTKSSSKSVEQALTEAAHLKATLQQERDTYLPLADSSSTLFFLISDLPKLNPVYRFNLAAFLHLFQRALRITCVQEKTENRISVLKSTLLNLVYEHVARALFKEDRLTFALHLAHGMRPEDFMENEWDFFCGLLFSDTPHRLDSPRSLGQEMPTWLDAERAGHLAQLLATFPRLKSRLQVTEPALWCTSTGQSANTGILPPTVSHTLTHFQQVLVLQAIQPDHLLGAMMEFACCALGLKELFPAQLSLRRIFETETTTHEPVLLLSSPGADPSHELREMAAQVVGLHNYQEVAMGQGQAECAVQALRDAAMHGSWLCLKNLHLVLAWLPNLEKELNDLSPNDGFRLWLTAEPHPNLPPNLLQASLKLSYEAPPGLKQNLLRSYEHWEETGALGQDSGLLARAHAIFALAWFHGVCQERCNYIPQGWTKFYEFSQSDLRAGFDIIHNHCKDTKKDQSWDFVRGLLEEAVYGGRVDRPFDLRLLAAHLRHCFNGNILGVPGAVFVPDMHLPATARSQDYRKLIEAMPDSNRPAYIGLPSNVEHSAHRSLSSKVTSQLKLLSHSPEVFAGFERNKWTHELSPFLNLWKKLNHNSELIHATPLTSTNAEQLFVGQSLMYEERTGLQLVQIIHSSLRDLSRVIRGTSLPNAAVHSTATSLLSQQCPAAWQTLWEGPADPAHFLRTVVYRARAVLDMVKRLDKGTLLSDTINLSDLFHPQVFLNALRQQTARNIHNSMDTLRVVVSWKGSIPTAGLQVKVNGLLLEGGQFASGELTESPQDSPLVCPVPPCHLAWLPQLL</sequence>
<reference evidence="5" key="1">
    <citation type="submission" date="2025-08" db="UniProtKB">
        <authorList>
            <consortium name="Ensembl"/>
        </authorList>
    </citation>
    <scope>IDENTIFICATION</scope>
</reference>
<dbReference type="InterPro" id="IPR035706">
    <property type="entry name" value="AAA_9"/>
</dbReference>
<dbReference type="Pfam" id="PF18198">
    <property type="entry name" value="AAA_lid_11"/>
    <property type="match status" value="1"/>
</dbReference>
<evidence type="ECO:0000259" key="2">
    <source>
        <dbReference type="Pfam" id="PF12781"/>
    </source>
</evidence>
<dbReference type="InterPro" id="IPR042219">
    <property type="entry name" value="AAA_lid_11_sf"/>
</dbReference>
<dbReference type="Pfam" id="PF03028">
    <property type="entry name" value="Dynein_heavy"/>
    <property type="match status" value="1"/>
</dbReference>
<dbReference type="Gene3D" id="1.10.8.1220">
    <property type="match status" value="1"/>
</dbReference>
<organism evidence="5 6">
    <name type="scientific">Eptatretus burgeri</name>
    <name type="common">Inshore hagfish</name>
    <dbReference type="NCBI Taxonomy" id="7764"/>
    <lineage>
        <taxon>Eukaryota</taxon>
        <taxon>Metazoa</taxon>
        <taxon>Chordata</taxon>
        <taxon>Craniata</taxon>
        <taxon>Vertebrata</taxon>
        <taxon>Cyclostomata</taxon>
        <taxon>Myxini</taxon>
        <taxon>Myxiniformes</taxon>
        <taxon>Myxinidae</taxon>
        <taxon>Eptatretinae</taxon>
        <taxon>Eptatretus</taxon>
    </lineage>
</organism>
<evidence type="ECO:0000259" key="3">
    <source>
        <dbReference type="Pfam" id="PF18198"/>
    </source>
</evidence>
<dbReference type="GO" id="GO:0030286">
    <property type="term" value="C:dynein complex"/>
    <property type="evidence" value="ECO:0007669"/>
    <property type="project" value="InterPro"/>
</dbReference>
<dbReference type="FunFam" id="1.10.8.720:FF:000006">
    <property type="entry name" value="cytoplasmic dynein 2 heavy chain 1"/>
    <property type="match status" value="1"/>
</dbReference>
<dbReference type="InterPro" id="IPR041228">
    <property type="entry name" value="Dynein_C"/>
</dbReference>
<dbReference type="Pfam" id="PF18199">
    <property type="entry name" value="Dynein_C"/>
    <property type="match status" value="1"/>
</dbReference>
<protein>
    <recommendedName>
        <fullName evidence="7">Cytoplasmic dynein 2 heavy chain 1</fullName>
    </recommendedName>
</protein>
<evidence type="ECO:0000259" key="1">
    <source>
        <dbReference type="Pfam" id="PF03028"/>
    </source>
</evidence>
<feature type="domain" description="Dynein heavy chain ATP-binding dynein motor region" evidence="2">
    <location>
        <begin position="3"/>
        <end position="160"/>
    </location>
</feature>
<feature type="domain" description="Dynein heavy chain C-terminal" evidence="4">
    <location>
        <begin position="766"/>
        <end position="941"/>
    </location>
</feature>
<feature type="domain" description="Dynein heavy chain region D6 P-loop" evidence="1">
    <location>
        <begin position="410"/>
        <end position="518"/>
    </location>
</feature>
<dbReference type="GO" id="GO:0051959">
    <property type="term" value="F:dynein light intermediate chain binding"/>
    <property type="evidence" value="ECO:0007669"/>
    <property type="project" value="InterPro"/>
</dbReference>